<dbReference type="STRING" id="282683.SAMN04488105_108190"/>
<keyword evidence="3" id="KW-1185">Reference proteome</keyword>
<dbReference type="RefSeq" id="WP_089960094.1">
    <property type="nucleotide sequence ID" value="NZ_FNAV01000008.1"/>
</dbReference>
<feature type="domain" description="Cupin type-2" evidence="1">
    <location>
        <begin position="76"/>
        <end position="129"/>
    </location>
</feature>
<name>A0A1G7G7Z9_9RHOB</name>
<dbReference type="InterPro" id="IPR014710">
    <property type="entry name" value="RmlC-like_jellyroll"/>
</dbReference>
<dbReference type="InterPro" id="IPR011051">
    <property type="entry name" value="RmlC_Cupin_sf"/>
</dbReference>
<reference evidence="3" key="1">
    <citation type="submission" date="2016-10" db="EMBL/GenBank/DDBJ databases">
        <authorList>
            <person name="Varghese N."/>
            <person name="Submissions S."/>
        </authorList>
    </citation>
    <scope>NUCLEOTIDE SEQUENCE [LARGE SCALE GENOMIC DNA]</scope>
    <source>
        <strain evidence="3">DSM 10146</strain>
    </source>
</reference>
<dbReference type="Pfam" id="PF07883">
    <property type="entry name" value="Cupin_2"/>
    <property type="match status" value="1"/>
</dbReference>
<dbReference type="InterPro" id="IPR013096">
    <property type="entry name" value="Cupin_2"/>
</dbReference>
<dbReference type="Proteomes" id="UP000198994">
    <property type="component" value="Unassembled WGS sequence"/>
</dbReference>
<evidence type="ECO:0000313" key="2">
    <source>
        <dbReference type="EMBL" id="SDE84233.1"/>
    </source>
</evidence>
<evidence type="ECO:0000259" key="1">
    <source>
        <dbReference type="Pfam" id="PF07883"/>
    </source>
</evidence>
<proteinExistence type="predicted"/>
<dbReference type="Gene3D" id="2.60.120.10">
    <property type="entry name" value="Jelly Rolls"/>
    <property type="match status" value="1"/>
</dbReference>
<protein>
    <submittedName>
        <fullName evidence="2">Cupin domain-containing protein</fullName>
    </submittedName>
</protein>
<accession>A0A1G7G7Z9</accession>
<dbReference type="OrthoDB" id="9805356at2"/>
<evidence type="ECO:0000313" key="3">
    <source>
        <dbReference type="Proteomes" id="UP000198994"/>
    </source>
</evidence>
<dbReference type="CDD" id="cd02209">
    <property type="entry name" value="cupin_XRE_C"/>
    <property type="match status" value="1"/>
</dbReference>
<dbReference type="EMBL" id="FNAV01000008">
    <property type="protein sequence ID" value="SDE84233.1"/>
    <property type="molecule type" value="Genomic_DNA"/>
</dbReference>
<dbReference type="AlphaFoldDB" id="A0A1G7G7Z9"/>
<organism evidence="2 3">
    <name type="scientific">Salipiger thiooxidans</name>
    <dbReference type="NCBI Taxonomy" id="282683"/>
    <lineage>
        <taxon>Bacteria</taxon>
        <taxon>Pseudomonadati</taxon>
        <taxon>Pseudomonadota</taxon>
        <taxon>Alphaproteobacteria</taxon>
        <taxon>Rhodobacterales</taxon>
        <taxon>Roseobacteraceae</taxon>
        <taxon>Salipiger</taxon>
    </lineage>
</organism>
<gene>
    <name evidence="2" type="ORF">SAMN04488105_108190</name>
</gene>
<sequence length="134" mass="14169">MRLSCALGVSVSEFFGGSVGSEDIQVARAGERVTVTPTGSGAPHLEALGIKSDKLSTFVLHPQEESQAVGHGSVPTREECAYVLKGEVEVSFEGRSERLSAQDCVHFPGIVPHKIRRIGSAETVVLVIVVNGDL</sequence>
<dbReference type="SUPFAM" id="SSF51182">
    <property type="entry name" value="RmlC-like cupins"/>
    <property type="match status" value="1"/>
</dbReference>